<reference evidence="4" key="2">
    <citation type="submission" date="2023-11" db="UniProtKB">
        <authorList>
            <consortium name="WormBaseParasite"/>
        </authorList>
    </citation>
    <scope>IDENTIFICATION</scope>
</reference>
<name>A0AA85IT55_TRIRE</name>
<dbReference type="AlphaFoldDB" id="A0AA85IT55"/>
<feature type="signal peptide" evidence="2">
    <location>
        <begin position="1"/>
        <end position="25"/>
    </location>
</feature>
<feature type="chain" id="PRO_5041712726" evidence="2">
    <location>
        <begin position="26"/>
        <end position="293"/>
    </location>
</feature>
<evidence type="ECO:0000256" key="2">
    <source>
        <dbReference type="SAM" id="SignalP"/>
    </source>
</evidence>
<dbReference type="WBParaSite" id="TREG1_118200.1">
    <property type="protein sequence ID" value="TREG1_118200.1"/>
    <property type="gene ID" value="TREG1_118200"/>
</dbReference>
<sequence length="293" mass="32902">MSQQTCLRVSCVLILFLLSIQQGSSVTNLLFNPVYQSQSSSPSSSSSSNEFEMMPDGDWHEVPEPSVNMFDTVRNNINNNNNTPSGQDVIKNIPGMNTILSPTGFQFYGGNDGTSLFSIPQTKPQSQEQRSPQSQPLSTGIADEELEKFISSIGGYENDNYEDIPSVSQQVNTQQYPVWNKLTMQNGFYPSQQVLMPQSSSPPPAAPAPAPAPRKTVSQPTPYPTSVPYQSRRNIFYPKYTRNLNTPVQQNTPWRRSPLFAPQSLNMLQYSRQSTQYPSNLQIQRIHLHQIYI</sequence>
<feature type="compositionally biased region" description="Low complexity" evidence="1">
    <location>
        <begin position="37"/>
        <end position="48"/>
    </location>
</feature>
<keyword evidence="3" id="KW-1185">Reference proteome</keyword>
<keyword evidence="2" id="KW-0732">Signal</keyword>
<proteinExistence type="predicted"/>
<organism evidence="3 4">
    <name type="scientific">Trichobilharzia regenti</name>
    <name type="common">Nasal bird schistosome</name>
    <dbReference type="NCBI Taxonomy" id="157069"/>
    <lineage>
        <taxon>Eukaryota</taxon>
        <taxon>Metazoa</taxon>
        <taxon>Spiralia</taxon>
        <taxon>Lophotrochozoa</taxon>
        <taxon>Platyhelminthes</taxon>
        <taxon>Trematoda</taxon>
        <taxon>Digenea</taxon>
        <taxon>Strigeidida</taxon>
        <taxon>Schistosomatoidea</taxon>
        <taxon>Schistosomatidae</taxon>
        <taxon>Trichobilharzia</taxon>
    </lineage>
</organism>
<feature type="compositionally biased region" description="Polar residues" evidence="1">
    <location>
        <begin position="113"/>
        <end position="123"/>
    </location>
</feature>
<feature type="region of interest" description="Disordered" evidence="1">
    <location>
        <begin position="111"/>
        <end position="140"/>
    </location>
</feature>
<reference evidence="3" key="1">
    <citation type="submission" date="2022-06" db="EMBL/GenBank/DDBJ databases">
        <authorList>
            <person name="Berger JAMES D."/>
            <person name="Berger JAMES D."/>
        </authorList>
    </citation>
    <scope>NUCLEOTIDE SEQUENCE [LARGE SCALE GENOMIC DNA]</scope>
</reference>
<feature type="region of interest" description="Disordered" evidence="1">
    <location>
        <begin position="193"/>
        <end position="229"/>
    </location>
</feature>
<accession>A0AA85IT55</accession>
<protein>
    <submittedName>
        <fullName evidence="4">Uncharacterized protein</fullName>
    </submittedName>
</protein>
<evidence type="ECO:0000256" key="1">
    <source>
        <dbReference type="SAM" id="MobiDB-lite"/>
    </source>
</evidence>
<feature type="region of interest" description="Disordered" evidence="1">
    <location>
        <begin position="37"/>
        <end position="62"/>
    </location>
</feature>
<evidence type="ECO:0000313" key="4">
    <source>
        <dbReference type="WBParaSite" id="TREG1_118200.1"/>
    </source>
</evidence>
<feature type="compositionally biased region" description="Pro residues" evidence="1">
    <location>
        <begin position="200"/>
        <end position="212"/>
    </location>
</feature>
<feature type="compositionally biased region" description="Low complexity" evidence="1">
    <location>
        <begin position="124"/>
        <end position="136"/>
    </location>
</feature>
<evidence type="ECO:0000313" key="3">
    <source>
        <dbReference type="Proteomes" id="UP000050795"/>
    </source>
</evidence>
<dbReference type="Proteomes" id="UP000050795">
    <property type="component" value="Unassembled WGS sequence"/>
</dbReference>